<evidence type="ECO:0000313" key="3">
    <source>
        <dbReference type="WBParaSite" id="MBELARI_LOCUS2845"/>
    </source>
</evidence>
<keyword evidence="1" id="KW-1133">Transmembrane helix</keyword>
<feature type="transmembrane region" description="Helical" evidence="1">
    <location>
        <begin position="41"/>
        <end position="65"/>
    </location>
</feature>
<reference evidence="3" key="1">
    <citation type="submission" date="2024-02" db="UniProtKB">
        <authorList>
            <consortium name="WormBaseParasite"/>
        </authorList>
    </citation>
    <scope>IDENTIFICATION</scope>
</reference>
<feature type="transmembrane region" description="Helical" evidence="1">
    <location>
        <begin position="98"/>
        <end position="116"/>
    </location>
</feature>
<sequence>MSNRYGTIDEPVDFEETLTNQSFPSIRRRISGISKNRAKKYCLQALSLLCSGIFLLSGSLSIVFYSHRVWHEFIEPHSFIGPFLPAYLCNELCSIERWIHLITFICFIIHIIFFKIDTEFSLCFQVTLLYLAINVFLSGFILFIALIFYRCGFTGVTCAQIATWLPEFLLKAAIWVFMIFGTVAICISVGTFILWICSDLKIQGNGDDEEGNPGRRTINV</sequence>
<feature type="transmembrane region" description="Helical" evidence="1">
    <location>
        <begin position="128"/>
        <end position="149"/>
    </location>
</feature>
<organism evidence="2 3">
    <name type="scientific">Mesorhabditis belari</name>
    <dbReference type="NCBI Taxonomy" id="2138241"/>
    <lineage>
        <taxon>Eukaryota</taxon>
        <taxon>Metazoa</taxon>
        <taxon>Ecdysozoa</taxon>
        <taxon>Nematoda</taxon>
        <taxon>Chromadorea</taxon>
        <taxon>Rhabditida</taxon>
        <taxon>Rhabditina</taxon>
        <taxon>Rhabditomorpha</taxon>
        <taxon>Rhabditoidea</taxon>
        <taxon>Rhabditidae</taxon>
        <taxon>Mesorhabditinae</taxon>
        <taxon>Mesorhabditis</taxon>
    </lineage>
</organism>
<dbReference type="WBParaSite" id="MBELARI_LOCUS2845">
    <property type="protein sequence ID" value="MBELARI_LOCUS2845"/>
    <property type="gene ID" value="MBELARI_LOCUS2845"/>
</dbReference>
<proteinExistence type="predicted"/>
<dbReference type="Proteomes" id="UP000887575">
    <property type="component" value="Unassembled WGS sequence"/>
</dbReference>
<evidence type="ECO:0000256" key="1">
    <source>
        <dbReference type="SAM" id="Phobius"/>
    </source>
</evidence>
<dbReference type="AlphaFoldDB" id="A0AAF3F7N2"/>
<name>A0AAF3F7N2_9BILA</name>
<protein>
    <submittedName>
        <fullName evidence="3">Uncharacterized protein</fullName>
    </submittedName>
</protein>
<keyword evidence="1" id="KW-0812">Transmembrane</keyword>
<accession>A0AAF3F7N2</accession>
<keyword evidence="2" id="KW-1185">Reference proteome</keyword>
<evidence type="ECO:0000313" key="2">
    <source>
        <dbReference type="Proteomes" id="UP000887575"/>
    </source>
</evidence>
<feature type="transmembrane region" description="Helical" evidence="1">
    <location>
        <begin position="172"/>
        <end position="196"/>
    </location>
</feature>
<keyword evidence="1" id="KW-0472">Membrane</keyword>